<comment type="caution">
    <text evidence="1">The sequence shown here is derived from an EMBL/GenBank/DDBJ whole genome shotgun (WGS) entry which is preliminary data.</text>
</comment>
<dbReference type="EMBL" id="DOLB01000090">
    <property type="protein sequence ID" value="HBT49286.1"/>
    <property type="molecule type" value="Genomic_DNA"/>
</dbReference>
<name>A0A357VM52_9THEO</name>
<dbReference type="InterPro" id="IPR016155">
    <property type="entry name" value="Mopterin_synth/thiamin_S_b"/>
</dbReference>
<dbReference type="InterPro" id="IPR003749">
    <property type="entry name" value="ThiS/MoaD-like"/>
</dbReference>
<accession>A0A357VM52</accession>
<dbReference type="Pfam" id="PF02597">
    <property type="entry name" value="ThiS"/>
    <property type="match status" value="1"/>
</dbReference>
<evidence type="ECO:0000313" key="2">
    <source>
        <dbReference type="Proteomes" id="UP000264445"/>
    </source>
</evidence>
<dbReference type="RefSeq" id="WP_278429027.1">
    <property type="nucleotide sequence ID" value="NZ_DOLB01000090.1"/>
</dbReference>
<protein>
    <submittedName>
        <fullName evidence="1">Uncharacterized protein</fullName>
    </submittedName>
</protein>
<dbReference type="InterPro" id="IPR012675">
    <property type="entry name" value="Beta-grasp_dom_sf"/>
</dbReference>
<evidence type="ECO:0000313" key="1">
    <source>
        <dbReference type="EMBL" id="HBT49286.1"/>
    </source>
</evidence>
<reference evidence="1 2" key="1">
    <citation type="journal article" date="2018" name="Nat. Biotechnol.">
        <title>A standardized bacterial taxonomy based on genome phylogeny substantially revises the tree of life.</title>
        <authorList>
            <person name="Parks D.H."/>
            <person name="Chuvochina M."/>
            <person name="Waite D.W."/>
            <person name="Rinke C."/>
            <person name="Skarshewski A."/>
            <person name="Chaumeil P.A."/>
            <person name="Hugenholtz P."/>
        </authorList>
    </citation>
    <scope>NUCLEOTIDE SEQUENCE [LARGE SCALE GENOMIC DNA]</scope>
    <source>
        <strain evidence="1">UBA12544</strain>
    </source>
</reference>
<organism evidence="1 2">
    <name type="scientific">Caldanaerobacter subterraneus</name>
    <dbReference type="NCBI Taxonomy" id="911092"/>
    <lineage>
        <taxon>Bacteria</taxon>
        <taxon>Bacillati</taxon>
        <taxon>Bacillota</taxon>
        <taxon>Clostridia</taxon>
        <taxon>Thermoanaerobacterales</taxon>
        <taxon>Thermoanaerobacteraceae</taxon>
        <taxon>Caldanaerobacter</taxon>
    </lineage>
</organism>
<dbReference type="Gene3D" id="3.10.20.30">
    <property type="match status" value="1"/>
</dbReference>
<dbReference type="AlphaFoldDB" id="A0A357VM52"/>
<sequence>MCLLYWHKCKEAVAIFLINGLDGKLDNPLNDGDVISLFSPVGGG</sequence>
<proteinExistence type="predicted"/>
<dbReference type="SUPFAM" id="SSF54285">
    <property type="entry name" value="MoaD/ThiS"/>
    <property type="match status" value="1"/>
</dbReference>
<gene>
    <name evidence="1" type="ORF">DEA61_05585</name>
</gene>
<dbReference type="Proteomes" id="UP000264445">
    <property type="component" value="Unassembled WGS sequence"/>
</dbReference>